<proteinExistence type="predicted"/>
<evidence type="ECO:0000313" key="2">
    <source>
        <dbReference type="Ensembl" id="ENSCCRP00020090558.1"/>
    </source>
</evidence>
<reference evidence="2" key="1">
    <citation type="submission" date="2025-08" db="UniProtKB">
        <authorList>
            <consortium name="Ensembl"/>
        </authorList>
    </citation>
    <scope>IDENTIFICATION</scope>
</reference>
<keyword evidence="1" id="KW-0812">Transmembrane</keyword>
<name>A0A8C2JA14_CYPCA</name>
<dbReference type="Proteomes" id="UP000694701">
    <property type="component" value="Unplaced"/>
</dbReference>
<dbReference type="Ensembl" id="ENSCCRT00020098972.1">
    <property type="protein sequence ID" value="ENSCCRP00020090558.1"/>
    <property type="gene ID" value="ENSCCRG00020041483.1"/>
</dbReference>
<evidence type="ECO:0000256" key="1">
    <source>
        <dbReference type="SAM" id="Phobius"/>
    </source>
</evidence>
<protein>
    <submittedName>
        <fullName evidence="2">Uncharacterized protein</fullName>
    </submittedName>
</protein>
<sequence length="85" mass="9628">MVRTDQISSSPLSGENYLCFLFFKSASLNFFFRFFSLLLVLANGFSLLLFLTNSFLSVRPIYIICFFTLTMAVASRVSLSDLGFL</sequence>
<feature type="transmembrane region" description="Helical" evidence="1">
    <location>
        <begin position="61"/>
        <end position="79"/>
    </location>
</feature>
<dbReference type="AlphaFoldDB" id="A0A8C2JA14"/>
<keyword evidence="1" id="KW-1133">Transmembrane helix</keyword>
<evidence type="ECO:0000313" key="3">
    <source>
        <dbReference type="Proteomes" id="UP000694701"/>
    </source>
</evidence>
<accession>A0A8C2JA14</accession>
<organism evidence="2 3">
    <name type="scientific">Cyprinus carpio</name>
    <name type="common">Common carp</name>
    <dbReference type="NCBI Taxonomy" id="7962"/>
    <lineage>
        <taxon>Eukaryota</taxon>
        <taxon>Metazoa</taxon>
        <taxon>Chordata</taxon>
        <taxon>Craniata</taxon>
        <taxon>Vertebrata</taxon>
        <taxon>Euteleostomi</taxon>
        <taxon>Actinopterygii</taxon>
        <taxon>Neopterygii</taxon>
        <taxon>Teleostei</taxon>
        <taxon>Ostariophysi</taxon>
        <taxon>Cypriniformes</taxon>
        <taxon>Cyprinidae</taxon>
        <taxon>Cyprininae</taxon>
        <taxon>Cyprinus</taxon>
    </lineage>
</organism>
<keyword evidence="1" id="KW-0472">Membrane</keyword>
<feature type="transmembrane region" description="Helical" evidence="1">
    <location>
        <begin position="30"/>
        <end position="49"/>
    </location>
</feature>